<organism evidence="4 5">
    <name type="scientific">Metallosphaera tengchongensis</name>
    <dbReference type="NCBI Taxonomy" id="1532350"/>
    <lineage>
        <taxon>Archaea</taxon>
        <taxon>Thermoproteota</taxon>
        <taxon>Thermoprotei</taxon>
        <taxon>Sulfolobales</taxon>
        <taxon>Sulfolobaceae</taxon>
        <taxon>Metallosphaera</taxon>
    </lineage>
</organism>
<name>A0A6N0NSC6_9CREN</name>
<keyword evidence="1 2" id="KW-0129">CBS domain</keyword>
<dbReference type="OrthoDB" id="8919at2157"/>
<dbReference type="PANTHER" id="PTHR43080">
    <property type="entry name" value="CBS DOMAIN-CONTAINING PROTEIN CBSX3, MITOCHONDRIAL"/>
    <property type="match status" value="1"/>
</dbReference>
<accession>A0A6N0NSC6</accession>
<dbReference type="GeneID" id="55641071"/>
<sequence>MINGSDIISLDCSSTVLDTIFFMKRNNVRRIVVTCESKLYGIFTVDEALREILERSVEERLRDVKLKKIITVRSNDPFEISRSMITGSVDSVIHYGKIITEKDVVRDYQWNNEEKIYSLGVKALTIEGFTRVSTAAEIMVRNSIRHLPVVDDEPVGMLSSRDIVYRFSDKLNLQEEAKQVMIPFIVKGDKEMTLREGVDLMLKRGVGSLVVPDKEGLYIITFKDLIKHIYMYSMKI</sequence>
<protein>
    <submittedName>
        <fullName evidence="4">CBS domain-containing protein</fullName>
    </submittedName>
</protein>
<feature type="domain" description="CBS" evidence="3">
    <location>
        <begin position="1"/>
        <end position="59"/>
    </location>
</feature>
<dbReference type="CDD" id="cd02205">
    <property type="entry name" value="CBS_pair_SF"/>
    <property type="match status" value="2"/>
</dbReference>
<evidence type="ECO:0000256" key="1">
    <source>
        <dbReference type="ARBA" id="ARBA00023122"/>
    </source>
</evidence>
<reference evidence="4 5" key="1">
    <citation type="submission" date="2020-02" db="EMBL/GenBank/DDBJ databases">
        <title>Comparative genome analysis reveals the metabolism and evolution of the thermophilic archaeal genus Metallosphaera.</title>
        <authorList>
            <person name="Jiang C."/>
        </authorList>
    </citation>
    <scope>NUCLEOTIDE SEQUENCE [LARGE SCALE GENOMIC DNA]</scope>
    <source>
        <strain evidence="4 5">Ric-A</strain>
    </source>
</reference>
<dbReference type="InterPro" id="IPR000644">
    <property type="entry name" value="CBS_dom"/>
</dbReference>
<evidence type="ECO:0000313" key="5">
    <source>
        <dbReference type="Proteomes" id="UP000509301"/>
    </source>
</evidence>
<dbReference type="SMART" id="SM00116">
    <property type="entry name" value="CBS"/>
    <property type="match status" value="3"/>
</dbReference>
<dbReference type="PANTHER" id="PTHR43080:SF2">
    <property type="entry name" value="CBS DOMAIN-CONTAINING PROTEIN"/>
    <property type="match status" value="1"/>
</dbReference>
<dbReference type="InterPro" id="IPR051257">
    <property type="entry name" value="Diverse_CBS-Domain"/>
</dbReference>
<proteinExistence type="predicted"/>
<keyword evidence="5" id="KW-1185">Reference proteome</keyword>
<evidence type="ECO:0000259" key="3">
    <source>
        <dbReference type="PROSITE" id="PS51371"/>
    </source>
</evidence>
<dbReference type="RefSeq" id="WP_174629832.1">
    <property type="nucleotide sequence ID" value="NZ_CP049074.1"/>
</dbReference>
<gene>
    <name evidence="4" type="ORF">GWK48_03940</name>
</gene>
<dbReference type="SUPFAM" id="SSF54631">
    <property type="entry name" value="CBS-domain pair"/>
    <property type="match status" value="2"/>
</dbReference>
<feature type="domain" description="CBS" evidence="3">
    <location>
        <begin position="117"/>
        <end position="175"/>
    </location>
</feature>
<evidence type="ECO:0000256" key="2">
    <source>
        <dbReference type="PROSITE-ProRule" id="PRU00703"/>
    </source>
</evidence>
<evidence type="ECO:0000313" key="4">
    <source>
        <dbReference type="EMBL" id="QKQ99655.1"/>
    </source>
</evidence>
<dbReference type="PROSITE" id="PS51371">
    <property type="entry name" value="CBS"/>
    <property type="match status" value="2"/>
</dbReference>
<dbReference type="Gene3D" id="3.10.580.10">
    <property type="entry name" value="CBS-domain"/>
    <property type="match status" value="2"/>
</dbReference>
<dbReference type="EMBL" id="CP049074">
    <property type="protein sequence ID" value="QKQ99655.1"/>
    <property type="molecule type" value="Genomic_DNA"/>
</dbReference>
<dbReference type="InterPro" id="IPR046342">
    <property type="entry name" value="CBS_dom_sf"/>
</dbReference>
<dbReference type="KEGG" id="mten:GWK48_03940"/>
<dbReference type="Pfam" id="PF00571">
    <property type="entry name" value="CBS"/>
    <property type="match status" value="3"/>
</dbReference>
<dbReference type="Proteomes" id="UP000509301">
    <property type="component" value="Chromosome"/>
</dbReference>
<dbReference type="AlphaFoldDB" id="A0A6N0NSC6"/>